<dbReference type="InterPro" id="IPR008928">
    <property type="entry name" value="6-hairpin_glycosidase_sf"/>
</dbReference>
<gene>
    <name evidence="7" type="ORF">JZO76_00430</name>
</gene>
<comment type="similarity">
    <text evidence="1">Belongs to the glycosyl hydrolase 65 family.</text>
</comment>
<dbReference type="InterPro" id="IPR005196">
    <property type="entry name" value="Glyco_hydro_65_N"/>
</dbReference>
<dbReference type="InterPro" id="IPR012341">
    <property type="entry name" value="6hp_glycosidase-like_sf"/>
</dbReference>
<dbReference type="Proteomes" id="UP000664256">
    <property type="component" value="Unassembled WGS sequence"/>
</dbReference>
<dbReference type="Gene3D" id="2.60.420.10">
    <property type="entry name" value="Maltose phosphorylase, domain 3"/>
    <property type="match status" value="1"/>
</dbReference>
<dbReference type="PANTHER" id="PTHR11051">
    <property type="entry name" value="GLYCOSYL HYDROLASE-RELATED"/>
    <property type="match status" value="1"/>
</dbReference>
<keyword evidence="7" id="KW-0378">Hydrolase</keyword>
<evidence type="ECO:0000259" key="5">
    <source>
        <dbReference type="Pfam" id="PF03633"/>
    </source>
</evidence>
<organism evidence="7 8">
    <name type="scientific">Candidatus Enterococcus myersii</name>
    <dbReference type="NCBI Taxonomy" id="2815322"/>
    <lineage>
        <taxon>Bacteria</taxon>
        <taxon>Bacillati</taxon>
        <taxon>Bacillota</taxon>
        <taxon>Bacilli</taxon>
        <taxon>Lactobacillales</taxon>
        <taxon>Enterococcaceae</taxon>
        <taxon>Enterococcus</taxon>
    </lineage>
</organism>
<dbReference type="GO" id="GO:0016787">
    <property type="term" value="F:hydrolase activity"/>
    <property type="evidence" value="ECO:0007669"/>
    <property type="project" value="UniProtKB-KW"/>
</dbReference>
<dbReference type="InterPro" id="IPR011013">
    <property type="entry name" value="Gal_mutarotase_sf_dom"/>
</dbReference>
<evidence type="ECO:0000313" key="7">
    <source>
        <dbReference type="EMBL" id="MBO0447995.1"/>
    </source>
</evidence>
<evidence type="ECO:0000256" key="2">
    <source>
        <dbReference type="ARBA" id="ARBA00022676"/>
    </source>
</evidence>
<dbReference type="PANTHER" id="PTHR11051:SF8">
    <property type="entry name" value="PROTEIN-GLUCOSYLGALACTOSYLHYDROXYLYSINE GLUCOSIDASE"/>
    <property type="match status" value="1"/>
</dbReference>
<evidence type="ECO:0000313" key="8">
    <source>
        <dbReference type="Proteomes" id="UP000664256"/>
    </source>
</evidence>
<feature type="domain" description="Glycoside hydrolase family 65 N-terminal" evidence="6">
    <location>
        <begin position="7"/>
        <end position="195"/>
    </location>
</feature>
<evidence type="ECO:0000256" key="3">
    <source>
        <dbReference type="ARBA" id="ARBA00022679"/>
    </source>
</evidence>
<reference evidence="7 8" key="1">
    <citation type="submission" date="2021-03" db="EMBL/GenBank/DDBJ databases">
        <title>Enterococcal diversity collection.</title>
        <authorList>
            <person name="Gilmore M.S."/>
            <person name="Schwartzman J."/>
            <person name="Van Tyne D."/>
            <person name="Martin M."/>
            <person name="Earl A.M."/>
            <person name="Manson A.L."/>
            <person name="Straub T."/>
            <person name="Salamzade R."/>
            <person name="Saavedra J."/>
            <person name="Lebreton F."/>
            <person name="Prichula J."/>
            <person name="Schaufler K."/>
            <person name="Gaca A."/>
            <person name="Sgardioli B."/>
            <person name="Wagenaar J."/>
            <person name="Strong T."/>
        </authorList>
    </citation>
    <scope>NUCLEOTIDE SEQUENCE [LARGE SCALE GENOMIC DNA]</scope>
    <source>
        <strain evidence="7 8">MJM12</strain>
    </source>
</reference>
<dbReference type="Gene3D" id="1.50.10.10">
    <property type="match status" value="1"/>
</dbReference>
<dbReference type="InterPro" id="IPR005194">
    <property type="entry name" value="Glyco_hydro_65_C"/>
</dbReference>
<name>A0ABS3H3F8_9ENTE</name>
<dbReference type="SUPFAM" id="SSF48208">
    <property type="entry name" value="Six-hairpin glycosidases"/>
    <property type="match status" value="1"/>
</dbReference>
<accession>A0ABS3H3F8</accession>
<dbReference type="RefSeq" id="WP_206902205.1">
    <property type="nucleotide sequence ID" value="NZ_JAFLVT010000001.1"/>
</dbReference>
<proteinExistence type="inferred from homology"/>
<feature type="domain" description="Glycoside hydrolase family 65 central catalytic" evidence="4">
    <location>
        <begin position="284"/>
        <end position="667"/>
    </location>
</feature>
<evidence type="ECO:0000259" key="6">
    <source>
        <dbReference type="Pfam" id="PF03636"/>
    </source>
</evidence>
<keyword evidence="3" id="KW-0808">Transferase</keyword>
<dbReference type="SUPFAM" id="SSF74650">
    <property type="entry name" value="Galactose mutarotase-like"/>
    <property type="match status" value="1"/>
</dbReference>
<dbReference type="Pfam" id="PF03632">
    <property type="entry name" value="Glyco_hydro_65m"/>
    <property type="match status" value="1"/>
</dbReference>
<dbReference type="Gene3D" id="2.70.98.40">
    <property type="entry name" value="Glycoside hydrolase, family 65, N-terminal domain"/>
    <property type="match status" value="1"/>
</dbReference>
<sequence>MSWQVRAGYDPNQIVSNGNKFLLANGYMGYRGTMEEYGAEQLAANTILGLYDQVGDKWREPVNAPNGLFFKLFDQATEISLLTLKPSFHQQTLDYQQGLHIRKTAFSYNENTITLQAERFLHMKRLHLMVDEITLAAEKPITLQVKIGIDTAVWDINGPHLINFETEDLADQIILSAKTQREHKNITVAQAVNASKLNCLKKEGQFAYYEVTLTPEPITFHIFATTFNANDCQNPKEAAKKELDVAFAMDFASLKKEHTQIWKGLWEKADVEIDGDSKAQEAIRYSLYHLLSIAPRHSDTVSIPARGLSGQTYKGAIFWDTEMFMLPFFMHVLPEVAKNILSYRIYTLPGALAKAKEYGFNGAFYAWESQELGQDATSDYNVVDVFTKRPMRTYFRDKQIHISGDIAYAFWQYYEYTKDLELLLKGGAQVIFECAKFYYSYAYYKVEKNRFELIDVIGPDEYHERVYNNAYTNKLAQKTMKIALDLWEMLAENAPEDLAEILTATELMEIDKEKFQRFYNEIYVPQPNDAEIIEQFDNYFSLEDVSVTAVRKRLLDDKEYWGGAYGVAADTQVIKQADVIFMLHLFGEDYTKSEIQKNWEYYEPRTEHGSSLSACIYALVACQFDNQDWAYPYFMKTATVDLTGETKQYAGTIYIGGTHPAANGGAWLAAIKGFGGLSVKNNQLQVTPKLPKSWQRLAFNTIFNGESYHIEIEAGKTPRISKKNNS</sequence>
<keyword evidence="2" id="KW-0328">Glycosyltransferase</keyword>
<dbReference type="Pfam" id="PF03636">
    <property type="entry name" value="Glyco_hydro_65N"/>
    <property type="match status" value="1"/>
</dbReference>
<evidence type="ECO:0000256" key="1">
    <source>
        <dbReference type="ARBA" id="ARBA00006768"/>
    </source>
</evidence>
<evidence type="ECO:0000259" key="4">
    <source>
        <dbReference type="Pfam" id="PF03632"/>
    </source>
</evidence>
<dbReference type="EMBL" id="JAFLVT010000001">
    <property type="protein sequence ID" value="MBO0447995.1"/>
    <property type="molecule type" value="Genomic_DNA"/>
</dbReference>
<dbReference type="Pfam" id="PF03633">
    <property type="entry name" value="Glyco_hydro_65C"/>
    <property type="match status" value="1"/>
</dbReference>
<protein>
    <submittedName>
        <fullName evidence="7">Glycoside hydrolase family 65 protein</fullName>
    </submittedName>
</protein>
<keyword evidence="8" id="KW-1185">Reference proteome</keyword>
<dbReference type="InterPro" id="IPR005195">
    <property type="entry name" value="Glyco_hydro_65_M"/>
</dbReference>
<dbReference type="PIRSF" id="PIRSF036289">
    <property type="entry name" value="Glycosyl_hydrolase_malt_phosph"/>
    <property type="match status" value="1"/>
</dbReference>
<comment type="caution">
    <text evidence="7">The sequence shown here is derived from an EMBL/GenBank/DDBJ whole genome shotgun (WGS) entry which is preliminary data.</text>
</comment>
<feature type="domain" description="Glycoside hydrolase family 65 C-terminal" evidence="5">
    <location>
        <begin position="677"/>
        <end position="716"/>
    </location>
</feature>
<dbReference type="InterPro" id="IPR037018">
    <property type="entry name" value="GH65_N"/>
</dbReference>
<dbReference type="InterPro" id="IPR017045">
    <property type="entry name" value="Malt_Pase/Glycosyl_Hdrlase"/>
</dbReference>